<organism evidence="2 3">
    <name type="scientific">Asaia siamensis</name>
    <dbReference type="NCBI Taxonomy" id="110479"/>
    <lineage>
        <taxon>Bacteria</taxon>
        <taxon>Pseudomonadati</taxon>
        <taxon>Pseudomonadota</taxon>
        <taxon>Alphaproteobacteria</taxon>
        <taxon>Acetobacterales</taxon>
        <taxon>Acetobacteraceae</taxon>
        <taxon>Asaia</taxon>
    </lineage>
</organism>
<evidence type="ECO:0000313" key="2">
    <source>
        <dbReference type="EMBL" id="GGC34711.1"/>
    </source>
</evidence>
<dbReference type="Proteomes" id="UP000637769">
    <property type="component" value="Unassembled WGS sequence"/>
</dbReference>
<evidence type="ECO:0000256" key="1">
    <source>
        <dbReference type="SAM" id="MobiDB-lite"/>
    </source>
</evidence>
<keyword evidence="3" id="KW-1185">Reference proteome</keyword>
<comment type="caution">
    <text evidence="2">The sequence shown here is derived from an EMBL/GenBank/DDBJ whole genome shotgun (WGS) entry which is preliminary data.</text>
</comment>
<accession>A0ABQ1M4Q7</accession>
<feature type="region of interest" description="Disordered" evidence="1">
    <location>
        <begin position="1"/>
        <end position="30"/>
    </location>
</feature>
<name>A0ABQ1M4Q7_9PROT</name>
<protein>
    <submittedName>
        <fullName evidence="2">Uncharacterized protein</fullName>
    </submittedName>
</protein>
<reference evidence="3" key="1">
    <citation type="journal article" date="2019" name="Int. J. Syst. Evol. Microbiol.">
        <title>The Global Catalogue of Microorganisms (GCM) 10K type strain sequencing project: providing services to taxonomists for standard genome sequencing and annotation.</title>
        <authorList>
            <consortium name="The Broad Institute Genomics Platform"/>
            <consortium name="The Broad Institute Genome Sequencing Center for Infectious Disease"/>
            <person name="Wu L."/>
            <person name="Ma J."/>
        </authorList>
    </citation>
    <scope>NUCLEOTIDE SEQUENCE [LARGE SCALE GENOMIC DNA]</scope>
    <source>
        <strain evidence="3">CCM 7132</strain>
    </source>
</reference>
<evidence type="ECO:0000313" key="3">
    <source>
        <dbReference type="Proteomes" id="UP000637769"/>
    </source>
</evidence>
<gene>
    <name evidence="2" type="ORF">GCM10007207_20290</name>
</gene>
<dbReference type="EMBL" id="BMCH01000005">
    <property type="protein sequence ID" value="GGC34711.1"/>
    <property type="molecule type" value="Genomic_DNA"/>
</dbReference>
<sequence>MLIKQPEAEQSESDLLDRNRHPDGVMEMPRGQERVSALGDEGFHMNMLRTRSAVVDEIAMPQYPNMSFGFM</sequence>
<proteinExistence type="predicted"/>
<feature type="compositionally biased region" description="Basic and acidic residues" evidence="1">
    <location>
        <begin position="15"/>
        <end position="24"/>
    </location>
</feature>